<evidence type="ECO:0000256" key="6">
    <source>
        <dbReference type="ARBA" id="ARBA00022692"/>
    </source>
</evidence>
<evidence type="ECO:0000256" key="7">
    <source>
        <dbReference type="ARBA" id="ARBA00022729"/>
    </source>
</evidence>
<organism evidence="13 14">
    <name type="scientific">Pristionchus mayeri</name>
    <dbReference type="NCBI Taxonomy" id="1317129"/>
    <lineage>
        <taxon>Eukaryota</taxon>
        <taxon>Metazoa</taxon>
        <taxon>Ecdysozoa</taxon>
        <taxon>Nematoda</taxon>
        <taxon>Chromadorea</taxon>
        <taxon>Rhabditida</taxon>
        <taxon>Rhabditina</taxon>
        <taxon>Diplogasteromorpha</taxon>
        <taxon>Diplogasteroidea</taxon>
        <taxon>Neodiplogasteridae</taxon>
        <taxon>Pristionchus</taxon>
    </lineage>
</organism>
<dbReference type="EMBL" id="BTRK01000003">
    <property type="protein sequence ID" value="GMR44358.1"/>
    <property type="molecule type" value="Genomic_DNA"/>
</dbReference>
<evidence type="ECO:0000256" key="9">
    <source>
        <dbReference type="ARBA" id="ARBA00023136"/>
    </source>
</evidence>
<evidence type="ECO:0000256" key="10">
    <source>
        <dbReference type="ARBA" id="ARBA00023180"/>
    </source>
</evidence>
<evidence type="ECO:0000256" key="11">
    <source>
        <dbReference type="ARBA" id="ARBA00047475"/>
    </source>
</evidence>
<dbReference type="EC" id="2.4.1.17" evidence="3"/>
<evidence type="ECO:0000256" key="4">
    <source>
        <dbReference type="ARBA" id="ARBA00022676"/>
    </source>
</evidence>
<comment type="subcellular location">
    <subcellularLocation>
        <location evidence="1">Membrane</location>
        <topology evidence="1">Single-pass membrane protein</topology>
    </subcellularLocation>
</comment>
<dbReference type="Proteomes" id="UP001328107">
    <property type="component" value="Unassembled WGS sequence"/>
</dbReference>
<evidence type="ECO:0000313" key="14">
    <source>
        <dbReference type="Proteomes" id="UP001328107"/>
    </source>
</evidence>
<dbReference type="AlphaFoldDB" id="A0AAN5CAM8"/>
<dbReference type="GO" id="GO:0016020">
    <property type="term" value="C:membrane"/>
    <property type="evidence" value="ECO:0007669"/>
    <property type="project" value="UniProtKB-SubCell"/>
</dbReference>
<gene>
    <name evidence="13" type="ORF">PMAYCL1PPCAC_14553</name>
</gene>
<evidence type="ECO:0000256" key="3">
    <source>
        <dbReference type="ARBA" id="ARBA00012544"/>
    </source>
</evidence>
<comment type="similarity">
    <text evidence="2 12">Belongs to the UDP-glycosyltransferase family.</text>
</comment>
<keyword evidence="7" id="KW-0732">Signal</keyword>
<keyword evidence="6" id="KW-0812">Transmembrane</keyword>
<dbReference type="InterPro" id="IPR035595">
    <property type="entry name" value="UDP_glycos_trans_CS"/>
</dbReference>
<evidence type="ECO:0000256" key="1">
    <source>
        <dbReference type="ARBA" id="ARBA00004167"/>
    </source>
</evidence>
<evidence type="ECO:0000313" key="13">
    <source>
        <dbReference type="EMBL" id="GMR44358.1"/>
    </source>
</evidence>
<dbReference type="PANTHER" id="PTHR48043">
    <property type="entry name" value="EG:EG0003.4 PROTEIN-RELATED"/>
    <property type="match status" value="1"/>
</dbReference>
<keyword evidence="10" id="KW-0325">Glycoprotein</keyword>
<keyword evidence="9" id="KW-0472">Membrane</keyword>
<dbReference type="PROSITE" id="PS00375">
    <property type="entry name" value="UDPGT"/>
    <property type="match status" value="1"/>
</dbReference>
<dbReference type="InterPro" id="IPR050271">
    <property type="entry name" value="UDP-glycosyltransferase"/>
</dbReference>
<keyword evidence="14" id="KW-1185">Reference proteome</keyword>
<dbReference type="SUPFAM" id="SSF53756">
    <property type="entry name" value="UDP-Glycosyltransferase/glycogen phosphorylase"/>
    <property type="match status" value="1"/>
</dbReference>
<evidence type="ECO:0000256" key="2">
    <source>
        <dbReference type="ARBA" id="ARBA00009995"/>
    </source>
</evidence>
<sequence>KSLSPLSLSSHLLSDLYSTTAMVRLLPLTLAILSSANALKILQIVPGFTNSHVLFNYRLAETLTSLGHSVKLWTQMEMAMLDTGNNKLPKGVTEYRIPIQFKDKLKLDGLKVFQSMIFNSGDAYELWWTGREFKSMRVEACEQMLTLPDSVYSSWREEGFDLAIAHFHDLCPLAIADKMGVSNVVWITHGTSIYDFTAVALGLRTTPASLPHPLSSAGFELSFLDRLCNLFWHLSTIDFVNLPQDLLYEENDMYTEMMGPSTPDLWSLSRQVPSLFINGERMLDFPRPLPISISFTGELGAKKKEKNNANAPSFPEPLHSILEKTEKGLIVFSLGTVSNTTNMPKTMIDSFVGAFARLDKGYTVLWRMEMEIEEAKEIENLHLVKWLPQRELMRHPKMKLLIAHGGYNSLLETAQAGIPAVMMPLFADQKINAQRATRFGIARTLNKHTLTPDAVYDAITDVLSDEKYAHSARRLSAMLSDRPTASNGGGANALFDYLLKLSVKDHRYFTLHPARHLSFIDFYSLPQLLIAPLVLIAVLSW</sequence>
<keyword evidence="4 12" id="KW-0328">Glycosyltransferase</keyword>
<keyword evidence="8" id="KW-1133">Transmembrane helix</keyword>
<protein>
    <recommendedName>
        <fullName evidence="3">glucuronosyltransferase</fullName>
        <ecNumber evidence="3">2.4.1.17</ecNumber>
    </recommendedName>
</protein>
<dbReference type="PANTHER" id="PTHR48043:SF46">
    <property type="entry name" value="UDP-GLUCURONOSYLTRANSFERASE UGT-60-RELATED"/>
    <property type="match status" value="1"/>
</dbReference>
<dbReference type="FunFam" id="3.40.50.2000:FF:000118">
    <property type="entry name" value="UDP-glucuronosyltransferase"/>
    <property type="match status" value="1"/>
</dbReference>
<evidence type="ECO:0000256" key="12">
    <source>
        <dbReference type="RuleBase" id="RU003718"/>
    </source>
</evidence>
<keyword evidence="5 12" id="KW-0808">Transferase</keyword>
<comment type="caution">
    <text evidence="13">The sequence shown here is derived from an EMBL/GenBank/DDBJ whole genome shotgun (WGS) entry which is preliminary data.</text>
</comment>
<name>A0AAN5CAM8_9BILA</name>
<dbReference type="CDD" id="cd03784">
    <property type="entry name" value="GT1_Gtf-like"/>
    <property type="match status" value="1"/>
</dbReference>
<dbReference type="GO" id="GO:0015020">
    <property type="term" value="F:glucuronosyltransferase activity"/>
    <property type="evidence" value="ECO:0007669"/>
    <property type="project" value="UniProtKB-EC"/>
</dbReference>
<comment type="catalytic activity">
    <reaction evidence="11">
        <text>glucuronate acceptor + UDP-alpha-D-glucuronate = acceptor beta-D-glucuronoside + UDP + H(+)</text>
        <dbReference type="Rhea" id="RHEA:21032"/>
        <dbReference type="ChEBI" id="CHEBI:15378"/>
        <dbReference type="ChEBI" id="CHEBI:58052"/>
        <dbReference type="ChEBI" id="CHEBI:58223"/>
        <dbReference type="ChEBI" id="CHEBI:132367"/>
        <dbReference type="ChEBI" id="CHEBI:132368"/>
        <dbReference type="EC" id="2.4.1.17"/>
    </reaction>
</comment>
<reference evidence="14" key="1">
    <citation type="submission" date="2022-10" db="EMBL/GenBank/DDBJ databases">
        <title>Genome assembly of Pristionchus species.</title>
        <authorList>
            <person name="Yoshida K."/>
            <person name="Sommer R.J."/>
        </authorList>
    </citation>
    <scope>NUCLEOTIDE SEQUENCE [LARGE SCALE GENOMIC DNA]</scope>
    <source>
        <strain evidence="14">RS5460</strain>
    </source>
</reference>
<feature type="non-terminal residue" evidence="13">
    <location>
        <position position="1"/>
    </location>
</feature>
<proteinExistence type="inferred from homology"/>
<evidence type="ECO:0000256" key="5">
    <source>
        <dbReference type="ARBA" id="ARBA00022679"/>
    </source>
</evidence>
<dbReference type="InterPro" id="IPR002213">
    <property type="entry name" value="UDP_glucos_trans"/>
</dbReference>
<evidence type="ECO:0000256" key="8">
    <source>
        <dbReference type="ARBA" id="ARBA00022989"/>
    </source>
</evidence>
<dbReference type="Gene3D" id="3.40.50.2000">
    <property type="entry name" value="Glycogen Phosphorylase B"/>
    <property type="match status" value="1"/>
</dbReference>
<dbReference type="Pfam" id="PF00201">
    <property type="entry name" value="UDPGT"/>
    <property type="match status" value="1"/>
</dbReference>
<accession>A0AAN5CAM8</accession>